<dbReference type="EMBL" id="BGPR01127333">
    <property type="protein sequence ID" value="GBN36969.1"/>
    <property type="molecule type" value="Genomic_DNA"/>
</dbReference>
<feature type="region of interest" description="Disordered" evidence="1">
    <location>
        <begin position="1"/>
        <end position="41"/>
    </location>
</feature>
<reference evidence="2 3" key="1">
    <citation type="journal article" date="2019" name="Sci. Rep.">
        <title>Orb-weaving spider Araneus ventricosus genome elucidates the spidroin gene catalogue.</title>
        <authorList>
            <person name="Kono N."/>
            <person name="Nakamura H."/>
            <person name="Ohtoshi R."/>
            <person name="Moran D.A.P."/>
            <person name="Shinohara A."/>
            <person name="Yoshida Y."/>
            <person name="Fujiwara M."/>
            <person name="Mori M."/>
            <person name="Tomita M."/>
            <person name="Arakawa K."/>
        </authorList>
    </citation>
    <scope>NUCLEOTIDE SEQUENCE [LARGE SCALE GENOMIC DNA]</scope>
</reference>
<organism evidence="2 3">
    <name type="scientific">Araneus ventricosus</name>
    <name type="common">Orbweaver spider</name>
    <name type="synonym">Epeira ventricosa</name>
    <dbReference type="NCBI Taxonomy" id="182803"/>
    <lineage>
        <taxon>Eukaryota</taxon>
        <taxon>Metazoa</taxon>
        <taxon>Ecdysozoa</taxon>
        <taxon>Arthropoda</taxon>
        <taxon>Chelicerata</taxon>
        <taxon>Arachnida</taxon>
        <taxon>Araneae</taxon>
        <taxon>Araneomorphae</taxon>
        <taxon>Entelegynae</taxon>
        <taxon>Araneoidea</taxon>
        <taxon>Araneidae</taxon>
        <taxon>Araneus</taxon>
    </lineage>
</organism>
<protein>
    <submittedName>
        <fullName evidence="2">Uncharacterized protein</fullName>
    </submittedName>
</protein>
<dbReference type="AlphaFoldDB" id="A0A4Y2NEA2"/>
<dbReference type="Proteomes" id="UP000499080">
    <property type="component" value="Unassembled WGS sequence"/>
</dbReference>
<accession>A0A4Y2NEA2</accession>
<sequence>MAQNVRPLSRQKCAKEFRPRSPPTTSERRRRGAFGKTPEEKVPPSVVVCLPELVPRDRECRQQRLLPMGLRTPIRQHQDREVAHVHGHLLPFLCVAHGAT</sequence>
<evidence type="ECO:0000256" key="1">
    <source>
        <dbReference type="SAM" id="MobiDB-lite"/>
    </source>
</evidence>
<proteinExistence type="predicted"/>
<comment type="caution">
    <text evidence="2">The sequence shown here is derived from an EMBL/GenBank/DDBJ whole genome shotgun (WGS) entry which is preliminary data.</text>
</comment>
<keyword evidence="3" id="KW-1185">Reference proteome</keyword>
<name>A0A4Y2NEA2_ARAVE</name>
<evidence type="ECO:0000313" key="3">
    <source>
        <dbReference type="Proteomes" id="UP000499080"/>
    </source>
</evidence>
<evidence type="ECO:0000313" key="2">
    <source>
        <dbReference type="EMBL" id="GBN36969.1"/>
    </source>
</evidence>
<gene>
    <name evidence="2" type="ORF">AVEN_61673_1</name>
</gene>